<dbReference type="RefSeq" id="WP_124330681.1">
    <property type="nucleotide sequence ID" value="NZ_BEXT01000001.1"/>
</dbReference>
<feature type="coiled-coil region" evidence="1">
    <location>
        <begin position="686"/>
        <end position="720"/>
    </location>
</feature>
<keyword evidence="1" id="KW-0175">Coiled coil</keyword>
<sequence length="1515" mass="171873">MALMNRFEVVNFLDGPDRQAEDWCARFRHNRFDLNCLSAAIVMTNGSGKTRLVNALMAIIARDRHLVGETRKFMAPRLPGMPPSHIRVELMVPKTPFATRQAPLLSDGYGEAGDKWVLGIYGYRNREYPVRFYYYNGTLEMTGLLAKEDADEISIISEEAFRARLRAAPSAKHDVRKDDWDAFVAHFIPPQHTKKMAEFQKQGGGDKAAEFFNITPKHGERFDQTFFYEHIAPELLADVMGSDAEQGEYYFESTLHNSSVRLLDIQKDTGARKERLEKSRASLEKIYKLAELAGEIQETRTRARAARERLLSAARSLFFLAGPAEVPGIPGPVQTGDPLTDRLLPHMGIVPDQGPVLQDTGLARLLGRDAAALSRMASKLSVKAITGGPFIGRQDGPGKCYTQARVLEVIRKAAPGIFVTASREAAEQVAARLFRVFGESCDTSPFRRAIREMDRQTLTDDEKQKGLEIRYEGAGRRIAALRSALRAFESDRDEYLRMVESGLFSATEPDHPESLRQSLEASRETLHRDRTRLSEQLGVLKSYRQGWERFARKFGEHADPETVRTGLQGELKQAEEERVTLDETQAGFRERADVLKADILSRQAEIRGYQQALDRLSPYYEDALAFQEQYPDGDPEALDRQLRERESGLEAKRERLMARIGALGQQVIPLRRFREKFGDQTPRQFLDEAETRKEALGEQKRALEQEHDGLERRLADLGKHRVAPGNIARKALDAIPPGVESEQLYRVIGSQPFSDARKASLLTLFSALLFAPVAASLSDARKIIRAFREHRDEFPVPVFLRDELIEYLSSANMRIDGLKRLTSTFWVGEQTGIVACLLDPRRLETEKETILKKRRAVRAELDRTEARLRGLKDAAPEIELARRAEMAVQEDAETRLTEAEAALASVQAALAKLQTDYDDAFREAIPGAKRFYRAGGFPVYEEIAGKQTRQQADLNHLETVLEEITRQQNRTDRRIRDVSARIGEIRTAMAHADFQNALRFTEAGGSGGIEKIESQQAELDEAGRALDAKLRFDFAKAARYVRRKPEAEQQVRALEEARREHGAVEEELAALKQQMADRTARRRDYDHLSYKYDTLLSGLMAEYNRLMASCPDFGPDELNGRDETVETLARLTGRLREGCREMDSAPEALIAHLEAVERLVRGLEVRQAVRRLGELEKEADRRNDRYGQRCHQLLENRLEGFSAVEKDRIRATIDHPVSVIPVHQAMLAEIARLEQLYQQDEKDQQTLFREMIERLTGFVREAEDNLILLRRVCRKNKAVLLDVAVEIISENEIRSAIEEILADIGQHRLHHRADDPLITEREREKNSKTLMAFIRDRIYRYIFRKPAIRLTHPNIASGKKVLLSNGVSNGEESGLGLMLQTRIAEFANQRSVRAYSGSSRVRRRLQKSGEMGFMIVDGLFSSLSNEEYINNSLESLAYVQGNFQLIGFIHAQYYVNNPRIFPTLIYGNRYDALDNEKPVCWVETHNLSLAEQQGKKVGSMALFQSTILEKRGAGA</sequence>
<dbReference type="EMBL" id="BEXT01000001">
    <property type="protein sequence ID" value="GBC63632.1"/>
    <property type="molecule type" value="Genomic_DNA"/>
</dbReference>
<dbReference type="Proteomes" id="UP000288096">
    <property type="component" value="Unassembled WGS sequence"/>
</dbReference>
<reference evidence="3" key="1">
    <citation type="submission" date="2017-11" db="EMBL/GenBank/DDBJ databases">
        <authorList>
            <person name="Watanabe M."/>
            <person name="Kojima H."/>
        </authorList>
    </citation>
    <scope>NUCLEOTIDE SEQUENCE [LARGE SCALE GENOMIC DNA]</scope>
    <source>
        <strain evidence="3">Tokyo 01</strain>
    </source>
</reference>
<feature type="coiled-coil region" evidence="1">
    <location>
        <begin position="1037"/>
        <end position="1074"/>
    </location>
</feature>
<evidence type="ECO:0000256" key="1">
    <source>
        <dbReference type="SAM" id="Coils"/>
    </source>
</evidence>
<organism evidence="2 3">
    <name type="scientific">Desulfonema ishimotonii</name>
    <dbReference type="NCBI Taxonomy" id="45657"/>
    <lineage>
        <taxon>Bacteria</taxon>
        <taxon>Pseudomonadati</taxon>
        <taxon>Thermodesulfobacteriota</taxon>
        <taxon>Desulfobacteria</taxon>
        <taxon>Desulfobacterales</taxon>
        <taxon>Desulfococcaceae</taxon>
        <taxon>Desulfonema</taxon>
    </lineage>
</organism>
<dbReference type="PANTHER" id="PTHR45615">
    <property type="entry name" value="MYOSIN HEAVY CHAIN, NON-MUSCLE"/>
    <property type="match status" value="1"/>
</dbReference>
<dbReference type="GO" id="GO:0051015">
    <property type="term" value="F:actin filament binding"/>
    <property type="evidence" value="ECO:0007669"/>
    <property type="project" value="TreeGrafter"/>
</dbReference>
<dbReference type="GO" id="GO:0016460">
    <property type="term" value="C:myosin II complex"/>
    <property type="evidence" value="ECO:0007669"/>
    <property type="project" value="TreeGrafter"/>
</dbReference>
<gene>
    <name evidence="2" type="ORF">DENIS_4630</name>
</gene>
<protein>
    <submittedName>
        <fullName evidence="2">Uncharacterized protein</fullName>
    </submittedName>
</protein>
<feature type="coiled-coil region" evidence="1">
    <location>
        <begin position="1223"/>
        <end position="1250"/>
    </location>
</feature>
<accession>A0A401G308</accession>
<dbReference type="OrthoDB" id="9145695at2"/>
<dbReference type="GO" id="GO:0032982">
    <property type="term" value="C:myosin filament"/>
    <property type="evidence" value="ECO:0007669"/>
    <property type="project" value="TreeGrafter"/>
</dbReference>
<feature type="coiled-coil region" evidence="1">
    <location>
        <begin position="847"/>
        <end position="923"/>
    </location>
</feature>
<dbReference type="PANTHER" id="PTHR45615:SF40">
    <property type="entry name" value="MYOSIN HEAVY CHAIN, NON-MUSCLE"/>
    <property type="match status" value="1"/>
</dbReference>
<feature type="coiled-coil region" evidence="1">
    <location>
        <begin position="564"/>
        <end position="591"/>
    </location>
</feature>
<evidence type="ECO:0000313" key="2">
    <source>
        <dbReference type="EMBL" id="GBC63632.1"/>
    </source>
</evidence>
<name>A0A401G308_9BACT</name>
<proteinExistence type="predicted"/>
<comment type="caution">
    <text evidence="2">The sequence shown here is derived from an EMBL/GenBank/DDBJ whole genome shotgun (WGS) entry which is preliminary data.</text>
</comment>
<feature type="coiled-coil region" evidence="1">
    <location>
        <begin position="273"/>
        <end position="309"/>
    </location>
</feature>
<dbReference type="GO" id="GO:0000146">
    <property type="term" value="F:microfilament motor activity"/>
    <property type="evidence" value="ECO:0007669"/>
    <property type="project" value="TreeGrafter"/>
</dbReference>
<evidence type="ECO:0000313" key="3">
    <source>
        <dbReference type="Proteomes" id="UP000288096"/>
    </source>
</evidence>
<keyword evidence="3" id="KW-1185">Reference proteome</keyword>
<reference evidence="3" key="2">
    <citation type="submission" date="2019-01" db="EMBL/GenBank/DDBJ databases">
        <title>Genome sequence of Desulfonema ishimotonii strain Tokyo 01.</title>
        <authorList>
            <person name="Fukui M."/>
        </authorList>
    </citation>
    <scope>NUCLEOTIDE SEQUENCE [LARGE SCALE GENOMIC DNA]</scope>
    <source>
        <strain evidence="3">Tokyo 01</strain>
    </source>
</reference>
<dbReference type="GO" id="GO:0005737">
    <property type="term" value="C:cytoplasm"/>
    <property type="evidence" value="ECO:0007669"/>
    <property type="project" value="TreeGrafter"/>
</dbReference>